<dbReference type="InterPro" id="IPR006127">
    <property type="entry name" value="ZnuA-like"/>
</dbReference>
<proteinExistence type="inferred from homology"/>
<sequence>MKGKKNIAIISLIIFVSIWFWGCSSEDVGGMQEVEEEKASQAEHQIEKTDTKEPIKVTVSFYPYYDFSKAIGGENITVKQMVPDGADPHSYEPSPRDLIELEGSDVFIFNGFDMEPWIADVLELIKGKDIVVVKASELIEGREYDHDHDHDHSHDHNHDHDHGEFDPHIWTDPMNVIKIAEEIKEIFAQIDPDRHHEYALNFKDFEAKLLNLNHEFESIMEEAHTNIILVSHSAFGYLADRHGIKEIAVTGITPHAEPNPGRLAELTKLARENELKYIFFESLANPRTAEVLAEEAGLKPLMLYNLEGLTADQKEAEEDYISLMEKNVEAIRKALTE</sequence>
<dbReference type="GO" id="GO:0030001">
    <property type="term" value="P:metal ion transport"/>
    <property type="evidence" value="ECO:0007669"/>
    <property type="project" value="InterPro"/>
</dbReference>
<gene>
    <name evidence="5" type="ORF">SAMN05192546_101426</name>
</gene>
<keyword evidence="3" id="KW-0732">Signal</keyword>
<dbReference type="InterPro" id="IPR050492">
    <property type="entry name" value="Bact_metal-bind_prot9"/>
</dbReference>
<evidence type="ECO:0000256" key="4">
    <source>
        <dbReference type="RuleBase" id="RU003512"/>
    </source>
</evidence>
<dbReference type="SUPFAM" id="SSF53807">
    <property type="entry name" value="Helical backbone' metal receptor"/>
    <property type="match status" value="1"/>
</dbReference>
<accession>A0A1H3J7Q5</accession>
<dbReference type="PANTHER" id="PTHR42953:SF3">
    <property type="entry name" value="HIGH-AFFINITY ZINC UPTAKE SYSTEM PROTEIN ZNUA"/>
    <property type="match status" value="1"/>
</dbReference>
<dbReference type="OrthoDB" id="9810636at2"/>
<dbReference type="AlphaFoldDB" id="A0A1H3J7Q5"/>
<dbReference type="PRINTS" id="PR00691">
    <property type="entry name" value="ADHESINB"/>
</dbReference>
<keyword evidence="6" id="KW-1185">Reference proteome</keyword>
<dbReference type="STRING" id="159292.SAMN05192546_101426"/>
<dbReference type="PRINTS" id="PR00690">
    <property type="entry name" value="ADHESNFAMILY"/>
</dbReference>
<protein>
    <submittedName>
        <fullName evidence="5">Zinc transport system substrate-binding protein</fullName>
    </submittedName>
</protein>
<evidence type="ECO:0000313" key="6">
    <source>
        <dbReference type="Proteomes" id="UP000199230"/>
    </source>
</evidence>
<reference evidence="5 6" key="1">
    <citation type="submission" date="2016-10" db="EMBL/GenBank/DDBJ databases">
        <authorList>
            <person name="de Groot N.N."/>
        </authorList>
    </citation>
    <scope>NUCLEOTIDE SEQUENCE [LARGE SCALE GENOMIC DNA]</scope>
    <source>
        <strain evidence="5 6">APO</strain>
    </source>
</reference>
<dbReference type="GO" id="GO:0007155">
    <property type="term" value="P:cell adhesion"/>
    <property type="evidence" value="ECO:0007669"/>
    <property type="project" value="InterPro"/>
</dbReference>
<comment type="similarity">
    <text evidence="1 4">Belongs to the bacterial solute-binding protein 9 family.</text>
</comment>
<organism evidence="5 6">
    <name type="scientific">Tindallia californiensis</name>
    <dbReference type="NCBI Taxonomy" id="159292"/>
    <lineage>
        <taxon>Bacteria</taxon>
        <taxon>Bacillati</taxon>
        <taxon>Bacillota</taxon>
        <taxon>Clostridia</taxon>
        <taxon>Peptostreptococcales</taxon>
        <taxon>Tindalliaceae</taxon>
        <taxon>Tindallia</taxon>
    </lineage>
</organism>
<evidence type="ECO:0000256" key="3">
    <source>
        <dbReference type="ARBA" id="ARBA00022729"/>
    </source>
</evidence>
<dbReference type="Proteomes" id="UP000199230">
    <property type="component" value="Unassembled WGS sequence"/>
</dbReference>
<dbReference type="PANTHER" id="PTHR42953">
    <property type="entry name" value="HIGH-AFFINITY ZINC UPTAKE SYSTEM PROTEIN ZNUA-RELATED"/>
    <property type="match status" value="1"/>
</dbReference>
<dbReference type="Gene3D" id="3.40.50.1980">
    <property type="entry name" value="Nitrogenase molybdenum iron protein domain"/>
    <property type="match status" value="2"/>
</dbReference>
<name>A0A1H3J7Q5_9FIRM</name>
<dbReference type="InterPro" id="IPR006129">
    <property type="entry name" value="AdhesinB"/>
</dbReference>
<dbReference type="Pfam" id="PF01297">
    <property type="entry name" value="ZnuA"/>
    <property type="match status" value="1"/>
</dbReference>
<evidence type="ECO:0000256" key="2">
    <source>
        <dbReference type="ARBA" id="ARBA00022448"/>
    </source>
</evidence>
<keyword evidence="2 4" id="KW-0813">Transport</keyword>
<evidence type="ECO:0000313" key="5">
    <source>
        <dbReference type="EMBL" id="SDY35204.1"/>
    </source>
</evidence>
<dbReference type="EMBL" id="FNPV01000001">
    <property type="protein sequence ID" value="SDY35204.1"/>
    <property type="molecule type" value="Genomic_DNA"/>
</dbReference>
<dbReference type="InterPro" id="IPR006128">
    <property type="entry name" value="Lipoprotein_PsaA-like"/>
</dbReference>
<evidence type="ECO:0000256" key="1">
    <source>
        <dbReference type="ARBA" id="ARBA00011028"/>
    </source>
</evidence>
<dbReference type="GO" id="GO:0046872">
    <property type="term" value="F:metal ion binding"/>
    <property type="evidence" value="ECO:0007669"/>
    <property type="project" value="InterPro"/>
</dbReference>
<dbReference type="RefSeq" id="WP_093310492.1">
    <property type="nucleotide sequence ID" value="NZ_FNPV01000001.1"/>
</dbReference>